<accession>A0A1F4VT58</accession>
<evidence type="ECO:0000313" key="3">
    <source>
        <dbReference type="EMBL" id="OGC60220.1"/>
    </source>
</evidence>
<protein>
    <submittedName>
        <fullName evidence="3">Uncharacterized protein</fullName>
    </submittedName>
</protein>
<name>A0A1F4VT58_UNCKA</name>
<dbReference type="Proteomes" id="UP000176967">
    <property type="component" value="Unassembled WGS sequence"/>
</dbReference>
<feature type="coiled-coil region" evidence="1">
    <location>
        <begin position="484"/>
        <end position="520"/>
    </location>
</feature>
<evidence type="ECO:0000313" key="4">
    <source>
        <dbReference type="Proteomes" id="UP000176967"/>
    </source>
</evidence>
<sequence length="583" mass="65149">MFKFPHLARPPKIAVIALLALSGTALAFLAWQEYTTREEQQQFGKRTKGNASILEGIGIDTPFYEDNLTGAIKFADDEGATTSITLKSGLKAYLVVPRQTSFASYVELSEFSELPTSQEQIPVYTTYGYGLNIYIEDADRMSNPLFLVWDFSNGARLEEFKRAGGKYWNRCNYTTASFDPEICASLLKIPAEKTVNTKYMAVSSFFGSDGSRLILPVYSYYLAEDLLVNQIWNSDVIIPQPVTDELVQDIADQSDFPPDGAAEEILDLMDDLSLTFSEPRDFSLVILNRTYDLFLADFKALAAGRSLEGLLQDAIKKAPDEYLKGDLERNLSEIREKIEDIGGLIFRNWDETITSNDSDAAQLRRAMDSNLAGASDFALSSLKKMMEFLDKSKGWEFESRIFYALGAIAILTGQANYLIESPASFSGKVFAGWETEGLPRGPEARQNAKDRVQEVNLDPAASIQELEDAIALIDLYKIGSDSDMQGYRERLEERLRKLVEEEAEEAKKKSDREKVKAAQKCMHYWQEDPSCKDITDPEALGSAILRSMGTKLCGVTDIGVSGLRVLAPTVKKVCKELYPEIDF</sequence>
<proteinExistence type="predicted"/>
<feature type="signal peptide" evidence="2">
    <location>
        <begin position="1"/>
        <end position="27"/>
    </location>
</feature>
<evidence type="ECO:0000256" key="2">
    <source>
        <dbReference type="SAM" id="SignalP"/>
    </source>
</evidence>
<keyword evidence="1" id="KW-0175">Coiled coil</keyword>
<dbReference type="AlphaFoldDB" id="A0A1F4VT58"/>
<comment type="caution">
    <text evidence="3">The sequence shown here is derived from an EMBL/GenBank/DDBJ whole genome shotgun (WGS) entry which is preliminary data.</text>
</comment>
<dbReference type="EMBL" id="MEVL01000022">
    <property type="protein sequence ID" value="OGC60220.1"/>
    <property type="molecule type" value="Genomic_DNA"/>
</dbReference>
<reference evidence="3 4" key="1">
    <citation type="journal article" date="2016" name="Nat. Commun.">
        <title>Thousands of microbial genomes shed light on interconnected biogeochemical processes in an aquifer system.</title>
        <authorList>
            <person name="Anantharaman K."/>
            <person name="Brown C.T."/>
            <person name="Hug L.A."/>
            <person name="Sharon I."/>
            <person name="Castelle C.J."/>
            <person name="Probst A.J."/>
            <person name="Thomas B.C."/>
            <person name="Singh A."/>
            <person name="Wilkins M.J."/>
            <person name="Karaoz U."/>
            <person name="Brodie E.L."/>
            <person name="Williams K.H."/>
            <person name="Hubbard S.S."/>
            <person name="Banfield J.F."/>
        </authorList>
    </citation>
    <scope>NUCLEOTIDE SEQUENCE [LARGE SCALE GENOMIC DNA]</scope>
</reference>
<gene>
    <name evidence="3" type="ORF">A2890_01775</name>
</gene>
<feature type="chain" id="PRO_5009515033" evidence="2">
    <location>
        <begin position="28"/>
        <end position="583"/>
    </location>
</feature>
<keyword evidence="2" id="KW-0732">Signal</keyword>
<organism evidence="3 4">
    <name type="scientific">candidate division WWE3 bacterium RIFCSPLOWO2_01_FULL_53_14</name>
    <dbReference type="NCBI Taxonomy" id="1802628"/>
    <lineage>
        <taxon>Bacteria</taxon>
        <taxon>Katanobacteria</taxon>
    </lineage>
</organism>
<evidence type="ECO:0000256" key="1">
    <source>
        <dbReference type="SAM" id="Coils"/>
    </source>
</evidence>